<evidence type="ECO:0000313" key="12">
    <source>
        <dbReference type="EMBL" id="ADN77234.1"/>
    </source>
</evidence>
<dbReference type="GO" id="GO:0000287">
    <property type="term" value="F:magnesium ion binding"/>
    <property type="evidence" value="ECO:0007669"/>
    <property type="project" value="TreeGrafter"/>
</dbReference>
<gene>
    <name evidence="12" type="ordered locus">Fbal_3034</name>
</gene>
<dbReference type="Pfam" id="PF01544">
    <property type="entry name" value="CorA"/>
    <property type="match status" value="1"/>
</dbReference>
<evidence type="ECO:0000256" key="6">
    <source>
        <dbReference type="ARBA" id="ARBA00022692"/>
    </source>
</evidence>
<dbReference type="GeneID" id="67183257"/>
<comment type="subcellular location">
    <subcellularLocation>
        <location evidence="1">Cell membrane</location>
        <topology evidence="1">Multi-pass membrane protein</topology>
    </subcellularLocation>
</comment>
<evidence type="ECO:0000256" key="8">
    <source>
        <dbReference type="ARBA" id="ARBA00022989"/>
    </source>
</evidence>
<keyword evidence="9" id="KW-0406">Ion transport</keyword>
<accession>E1STZ0</accession>
<dbReference type="EMBL" id="CP002209">
    <property type="protein sequence ID" value="ADN77234.1"/>
    <property type="molecule type" value="Genomic_DNA"/>
</dbReference>
<keyword evidence="10 11" id="KW-0472">Membrane</keyword>
<dbReference type="GO" id="GO:0005886">
    <property type="term" value="C:plasma membrane"/>
    <property type="evidence" value="ECO:0007669"/>
    <property type="project" value="UniProtKB-SubCell"/>
</dbReference>
<dbReference type="GO" id="GO:0015095">
    <property type="term" value="F:magnesium ion transmembrane transporter activity"/>
    <property type="evidence" value="ECO:0007669"/>
    <property type="project" value="TreeGrafter"/>
</dbReference>
<dbReference type="InterPro" id="IPR045861">
    <property type="entry name" value="CorA_cytoplasmic_dom"/>
</dbReference>
<evidence type="ECO:0000256" key="11">
    <source>
        <dbReference type="SAM" id="Phobius"/>
    </source>
</evidence>
<dbReference type="SUPFAM" id="SSF144083">
    <property type="entry name" value="Magnesium transport protein CorA, transmembrane region"/>
    <property type="match status" value="1"/>
</dbReference>
<dbReference type="SUPFAM" id="SSF143865">
    <property type="entry name" value="CorA soluble domain-like"/>
    <property type="match status" value="1"/>
</dbReference>
<name>E1STZ0_FERBD</name>
<proteinExistence type="inferred from homology"/>
<dbReference type="CDD" id="cd12833">
    <property type="entry name" value="ZntB-like_1"/>
    <property type="match status" value="1"/>
</dbReference>
<dbReference type="GO" id="GO:0050897">
    <property type="term" value="F:cobalt ion binding"/>
    <property type="evidence" value="ECO:0007669"/>
    <property type="project" value="TreeGrafter"/>
</dbReference>
<dbReference type="Gene3D" id="1.20.58.340">
    <property type="entry name" value="Magnesium transport protein CorA, transmembrane region"/>
    <property type="match status" value="2"/>
</dbReference>
<dbReference type="PANTHER" id="PTHR46494:SF3">
    <property type="entry name" value="ZINC TRANSPORT PROTEIN ZNTB"/>
    <property type="match status" value="1"/>
</dbReference>
<dbReference type="GO" id="GO:0015087">
    <property type="term" value="F:cobalt ion transmembrane transporter activity"/>
    <property type="evidence" value="ECO:0007669"/>
    <property type="project" value="TreeGrafter"/>
</dbReference>
<dbReference type="OrthoDB" id="9803484at2"/>
<evidence type="ECO:0000313" key="13">
    <source>
        <dbReference type="Proteomes" id="UP000006683"/>
    </source>
</evidence>
<dbReference type="Gene3D" id="3.30.460.20">
    <property type="entry name" value="CorA soluble domain-like"/>
    <property type="match status" value="1"/>
</dbReference>
<evidence type="ECO:0000256" key="3">
    <source>
        <dbReference type="ARBA" id="ARBA00022448"/>
    </source>
</evidence>
<dbReference type="PANTHER" id="PTHR46494">
    <property type="entry name" value="CORA FAMILY METAL ION TRANSPORTER (EUROFUNG)"/>
    <property type="match status" value="1"/>
</dbReference>
<evidence type="ECO:0000256" key="1">
    <source>
        <dbReference type="ARBA" id="ARBA00004651"/>
    </source>
</evidence>
<keyword evidence="4" id="KW-1003">Cell membrane</keyword>
<keyword evidence="5" id="KW-0997">Cell inner membrane</keyword>
<dbReference type="STRING" id="550540.Fbal_3034"/>
<comment type="similarity">
    <text evidence="2">Belongs to the CorA metal ion transporter (MIT) (TC 1.A.35) family.</text>
</comment>
<protein>
    <submittedName>
        <fullName evidence="12">Mg2 transporter protein CorA family protein</fullName>
    </submittedName>
</protein>
<keyword evidence="8 11" id="KW-1133">Transmembrane helix</keyword>
<dbReference type="InterPro" id="IPR045863">
    <property type="entry name" value="CorA_TM1_TM2"/>
</dbReference>
<evidence type="ECO:0000256" key="9">
    <source>
        <dbReference type="ARBA" id="ARBA00023065"/>
    </source>
</evidence>
<dbReference type="InterPro" id="IPR002523">
    <property type="entry name" value="MgTranspt_CorA/ZnTranspt_ZntB"/>
</dbReference>
<dbReference type="AlphaFoldDB" id="E1STZ0"/>
<dbReference type="KEGG" id="fbl:Fbal_3034"/>
<keyword evidence="3" id="KW-0813">Transport</keyword>
<evidence type="ECO:0000256" key="7">
    <source>
        <dbReference type="ARBA" id="ARBA00022833"/>
    </source>
</evidence>
<keyword evidence="7" id="KW-0862">Zinc</keyword>
<feature type="transmembrane region" description="Helical" evidence="11">
    <location>
        <begin position="266"/>
        <end position="287"/>
    </location>
</feature>
<keyword evidence="6 11" id="KW-0812">Transmembrane</keyword>
<evidence type="ECO:0000256" key="5">
    <source>
        <dbReference type="ARBA" id="ARBA00022519"/>
    </source>
</evidence>
<dbReference type="HOGENOM" id="CLU_007127_2_0_6"/>
<sequence>MSDTLSGLLHALLLDGNGGGRALTWPEVQQWTPAQGVLWLHLDYSEAAVQTWLEQDETVPPLARAALLAEDSRPRCSPMGEGFLMALRGVNPRPESDPDDLVSLRLFLTESRLITTRRRPLEATAEIVGKVQQGIGPKGSMACVVALAQALVQPMEAIVDTFEERIDGLEESLVAEQGEVDRNSLTQLRQQVIALRRYLSPQREALSRLASERQPWIPARHQLWLREVLDHLSRHIEGIDEVRERAALIQEELLGRASEELNGRMYMLSIIAAIFLPLGFLTGLLGINVGGIPGEGEHWAFWAVVFGMFAVVALQLWLLRWKRWL</sequence>
<dbReference type="eggNOG" id="COG0598">
    <property type="taxonomic scope" value="Bacteria"/>
</dbReference>
<reference evidence="12 13" key="1">
    <citation type="journal article" date="2010" name="Stand. Genomic Sci.">
        <title>Complete genome sequence of Ferrimonas balearica type strain (PAT).</title>
        <authorList>
            <person name="Nolan M."/>
            <person name="Sikorski J."/>
            <person name="Davenport K."/>
            <person name="Lucas S."/>
            <person name="Glavina Del Rio T."/>
            <person name="Tice H."/>
            <person name="Cheng J."/>
            <person name="Goodwin L."/>
            <person name="Pitluck S."/>
            <person name="Liolios K."/>
            <person name="Ivanova N."/>
            <person name="Mavromatis K."/>
            <person name="Ovchinnikova G."/>
            <person name="Pati A."/>
            <person name="Chen A."/>
            <person name="Palaniappan K."/>
            <person name="Land M."/>
            <person name="Hauser L."/>
            <person name="Chang Y."/>
            <person name="Jeffries C."/>
            <person name="Tapia R."/>
            <person name="Brettin T."/>
            <person name="Detter J."/>
            <person name="Han C."/>
            <person name="Yasawong M."/>
            <person name="Rohde M."/>
            <person name="Tindall B."/>
            <person name="Goker M."/>
            <person name="Woyke T."/>
            <person name="Bristow J."/>
            <person name="Eisen J."/>
            <person name="Markowitz V."/>
            <person name="Hugenholtz P."/>
            <person name="Kyrpides N."/>
            <person name="Klenk H."/>
            <person name="Lapidus A."/>
        </authorList>
    </citation>
    <scope>NUCLEOTIDE SEQUENCE [LARGE SCALE GENOMIC DNA]</scope>
    <source>
        <strain evidence="13">DSM 9799 / CCM 4581 / KCTC 23876 / PAT</strain>
    </source>
</reference>
<evidence type="ECO:0000256" key="2">
    <source>
        <dbReference type="ARBA" id="ARBA00009765"/>
    </source>
</evidence>
<keyword evidence="13" id="KW-1185">Reference proteome</keyword>
<evidence type="ECO:0000256" key="10">
    <source>
        <dbReference type="ARBA" id="ARBA00023136"/>
    </source>
</evidence>
<feature type="transmembrane region" description="Helical" evidence="11">
    <location>
        <begin position="299"/>
        <end position="319"/>
    </location>
</feature>
<dbReference type="Proteomes" id="UP000006683">
    <property type="component" value="Chromosome"/>
</dbReference>
<organism evidence="12 13">
    <name type="scientific">Ferrimonas balearica (strain DSM 9799 / CCM 4581 / KCTC 23876 / PAT)</name>
    <dbReference type="NCBI Taxonomy" id="550540"/>
    <lineage>
        <taxon>Bacteria</taxon>
        <taxon>Pseudomonadati</taxon>
        <taxon>Pseudomonadota</taxon>
        <taxon>Gammaproteobacteria</taxon>
        <taxon>Alteromonadales</taxon>
        <taxon>Ferrimonadaceae</taxon>
        <taxon>Ferrimonas</taxon>
    </lineage>
</organism>
<dbReference type="RefSeq" id="WP_013346540.1">
    <property type="nucleotide sequence ID" value="NC_014541.1"/>
</dbReference>
<evidence type="ECO:0000256" key="4">
    <source>
        <dbReference type="ARBA" id="ARBA00022475"/>
    </source>
</evidence>